<evidence type="ECO:0000256" key="4">
    <source>
        <dbReference type="ARBA" id="ARBA00023014"/>
    </source>
</evidence>
<keyword evidence="1" id="KW-0949">S-adenosyl-L-methionine</keyword>
<dbReference type="SUPFAM" id="SSF47781">
    <property type="entry name" value="RuvA domain 2-like"/>
    <property type="match status" value="1"/>
</dbReference>
<dbReference type="Pfam" id="PF04055">
    <property type="entry name" value="Radical_SAM"/>
    <property type="match status" value="1"/>
</dbReference>
<keyword evidence="4" id="KW-0411">Iron-sulfur</keyword>
<gene>
    <name evidence="6" type="ORF">CTM74_10940</name>
</gene>
<dbReference type="GO" id="GO:0046872">
    <property type="term" value="F:metal ion binding"/>
    <property type="evidence" value="ECO:0007669"/>
    <property type="project" value="UniProtKB-KW"/>
</dbReference>
<dbReference type="Gene3D" id="1.10.150.320">
    <property type="entry name" value="Photosystem II 12 kDa extrinsic protein"/>
    <property type="match status" value="1"/>
</dbReference>
<dbReference type="PANTHER" id="PTHR21180">
    <property type="entry name" value="ENDONUCLEASE/EXONUCLEASE/PHOSPHATASE FAMILY DOMAIN-CONTAINING PROTEIN 1"/>
    <property type="match status" value="1"/>
</dbReference>
<sequence>MSKSIEEKLRILSDAAKYDVSCSSSGSSRKNTNNGLGNAAINGICHSWSADGRCISLLKILMTNYCIYDCKYCINRKDNDIERAILSPDEIVKLTINFYRRNYIEGLFLSSGIIKNADYTMELMIAVAKKLRLKEKFNGYIHMKVIPGASRQLINEIGLYVDRVSVNIEFAENTALKLLAPDKKPTDISTSMGLIRKNMIENSEDKKIFKSTPSFIPAGQTTQMIIGASGESDYAILARSENLYKNFDLKRVYYSGYVPVNKSGILVSTEQAVPMIREHRLYQADWLLRFYDFKADEILDEKDPFVDPLLDPKTNWAIKNSHFFPIEINKASYRDLLRVPGIGITSAKRIVMTRKYSTIRYEHLKKLGIVIKRAKYFIVVNGEFLGFKKENPELLRNALMEKEKMVTEQLRLFNGL</sequence>
<dbReference type="CDD" id="cd01335">
    <property type="entry name" value="Radical_SAM"/>
    <property type="match status" value="1"/>
</dbReference>
<keyword evidence="2" id="KW-0479">Metal-binding</keyword>
<dbReference type="InterPro" id="IPR023874">
    <property type="entry name" value="DNA_rSAM_put"/>
</dbReference>
<evidence type="ECO:0000256" key="2">
    <source>
        <dbReference type="ARBA" id="ARBA00022723"/>
    </source>
</evidence>
<dbReference type="PANTHER" id="PTHR21180:SF9">
    <property type="entry name" value="TYPE II SECRETION SYSTEM PROTEIN K"/>
    <property type="match status" value="1"/>
</dbReference>
<dbReference type="InterPro" id="IPR007197">
    <property type="entry name" value="rSAM"/>
</dbReference>
<keyword evidence="3" id="KW-0408">Iron</keyword>
<proteinExistence type="predicted"/>
<protein>
    <submittedName>
        <fullName evidence="6">DNA modification/repair radical SAM protein</fullName>
    </submittedName>
</protein>
<name>A0AAD0AMK5_9FUSO</name>
<keyword evidence="7" id="KW-1185">Reference proteome</keyword>
<dbReference type="InterPro" id="IPR013785">
    <property type="entry name" value="Aldolase_TIM"/>
</dbReference>
<organism evidence="6 7">
    <name type="scientific">Fusobacterium pseudoperiodonticum</name>
    <dbReference type="NCBI Taxonomy" id="2663009"/>
    <lineage>
        <taxon>Bacteria</taxon>
        <taxon>Fusobacteriati</taxon>
        <taxon>Fusobacteriota</taxon>
        <taxon>Fusobacteriia</taxon>
        <taxon>Fusobacteriales</taxon>
        <taxon>Fusobacteriaceae</taxon>
        <taxon>Fusobacterium</taxon>
    </lineage>
</organism>
<accession>A0AAD0AMK5</accession>
<feature type="domain" description="Radical SAM core" evidence="5">
    <location>
        <begin position="61"/>
        <end position="201"/>
    </location>
</feature>
<dbReference type="InterPro" id="IPR051675">
    <property type="entry name" value="Endo/Exo/Phosphatase_dom_1"/>
</dbReference>
<reference evidence="6 7" key="1">
    <citation type="submission" date="2017-11" db="EMBL/GenBank/DDBJ databases">
        <title>Genome sequencing of Fusobacterium periodonticum KCOM 1263.</title>
        <authorList>
            <person name="Kook J.-K."/>
            <person name="Park S.-N."/>
            <person name="Lim Y.K."/>
        </authorList>
    </citation>
    <scope>NUCLEOTIDE SEQUENCE [LARGE SCALE GENOMIC DNA]</scope>
    <source>
        <strain evidence="6 7">KCOM 1263</strain>
    </source>
</reference>
<evidence type="ECO:0000256" key="3">
    <source>
        <dbReference type="ARBA" id="ARBA00023004"/>
    </source>
</evidence>
<evidence type="ECO:0000259" key="5">
    <source>
        <dbReference type="Pfam" id="PF04055"/>
    </source>
</evidence>
<dbReference type="Gene3D" id="3.20.20.70">
    <property type="entry name" value="Aldolase class I"/>
    <property type="match status" value="1"/>
</dbReference>
<dbReference type="Pfam" id="PF12836">
    <property type="entry name" value="HHH_3"/>
    <property type="match status" value="1"/>
</dbReference>
<evidence type="ECO:0000313" key="7">
    <source>
        <dbReference type="Proteomes" id="UP000228552"/>
    </source>
</evidence>
<dbReference type="SFLD" id="SFLDG01102">
    <property type="entry name" value="Uncharacterised_Radical_SAM_Su"/>
    <property type="match status" value="1"/>
</dbReference>
<dbReference type="NCBIfam" id="TIGR03916">
    <property type="entry name" value="rSAM_link_UDG"/>
    <property type="match status" value="1"/>
</dbReference>
<dbReference type="Proteomes" id="UP000228552">
    <property type="component" value="Chromosome"/>
</dbReference>
<dbReference type="SUPFAM" id="SSF102114">
    <property type="entry name" value="Radical SAM enzymes"/>
    <property type="match status" value="1"/>
</dbReference>
<dbReference type="GO" id="GO:0003824">
    <property type="term" value="F:catalytic activity"/>
    <property type="evidence" value="ECO:0007669"/>
    <property type="project" value="InterPro"/>
</dbReference>
<dbReference type="GO" id="GO:0051536">
    <property type="term" value="F:iron-sulfur cluster binding"/>
    <property type="evidence" value="ECO:0007669"/>
    <property type="project" value="UniProtKB-KW"/>
</dbReference>
<dbReference type="AlphaFoldDB" id="A0AAD0AMK5"/>
<dbReference type="EMBL" id="CP024700">
    <property type="protein sequence ID" value="ATV62298.1"/>
    <property type="molecule type" value="Genomic_DNA"/>
</dbReference>
<dbReference type="SFLD" id="SFLDS00029">
    <property type="entry name" value="Radical_SAM"/>
    <property type="match status" value="1"/>
</dbReference>
<dbReference type="InterPro" id="IPR058240">
    <property type="entry name" value="rSAM_sf"/>
</dbReference>
<evidence type="ECO:0000256" key="1">
    <source>
        <dbReference type="ARBA" id="ARBA00022691"/>
    </source>
</evidence>
<dbReference type="RefSeq" id="WP_099988127.1">
    <property type="nucleotide sequence ID" value="NZ_CP024700.1"/>
</dbReference>
<evidence type="ECO:0000313" key="6">
    <source>
        <dbReference type="EMBL" id="ATV62298.1"/>
    </source>
</evidence>
<dbReference type="InterPro" id="IPR010994">
    <property type="entry name" value="RuvA_2-like"/>
</dbReference>